<feature type="domain" description="HPr(Ser) kinase/phosphorylase N-terminal" evidence="11">
    <location>
        <begin position="31"/>
        <end position="136"/>
    </location>
</feature>
<comment type="catalytic activity">
    <reaction evidence="1">
        <text>[HPr protein]-L-serine + ATP = [HPr protein]-O-phospho-L-serine + ADP + H(+)</text>
        <dbReference type="Rhea" id="RHEA:46600"/>
        <dbReference type="Rhea" id="RHEA-COMP:11602"/>
        <dbReference type="Rhea" id="RHEA-COMP:11603"/>
        <dbReference type="ChEBI" id="CHEBI:15378"/>
        <dbReference type="ChEBI" id="CHEBI:29999"/>
        <dbReference type="ChEBI" id="CHEBI:30616"/>
        <dbReference type="ChEBI" id="CHEBI:83421"/>
        <dbReference type="ChEBI" id="CHEBI:456216"/>
    </reaction>
</comment>
<dbReference type="Pfam" id="PF07475">
    <property type="entry name" value="Hpr_kinase_C"/>
    <property type="match status" value="1"/>
</dbReference>
<evidence type="ECO:0000256" key="5">
    <source>
        <dbReference type="ARBA" id="ARBA00022679"/>
    </source>
</evidence>
<dbReference type="SUPFAM" id="SSF75138">
    <property type="entry name" value="HprK N-terminal domain-like"/>
    <property type="match status" value="1"/>
</dbReference>
<reference evidence="13" key="2">
    <citation type="journal article" date="2021" name="PeerJ">
        <title>Extensive microbial diversity within the chicken gut microbiome revealed by metagenomics and culture.</title>
        <authorList>
            <person name="Gilroy R."/>
            <person name="Ravi A."/>
            <person name="Getino M."/>
            <person name="Pursley I."/>
            <person name="Horton D.L."/>
            <person name="Alikhan N.F."/>
            <person name="Baker D."/>
            <person name="Gharbi K."/>
            <person name="Hall N."/>
            <person name="Watson M."/>
            <person name="Adriaenssens E.M."/>
            <person name="Foster-Nyarko E."/>
            <person name="Jarju S."/>
            <person name="Secka A."/>
            <person name="Antonio M."/>
            <person name="Oren A."/>
            <person name="Chaudhuri R.R."/>
            <person name="La Ragione R."/>
            <person name="Hildebrand F."/>
            <person name="Pallen M.J."/>
        </authorList>
    </citation>
    <scope>NUCLEOTIDE SEQUENCE</scope>
    <source>
        <strain evidence="13">35461</strain>
    </source>
</reference>
<comment type="similarity">
    <text evidence="2">Belongs to the HPrK/P family.</text>
</comment>
<keyword evidence="5" id="KW-0808">Transferase</keyword>
<dbReference type="InterPro" id="IPR028979">
    <property type="entry name" value="Ser_kin/Pase_Hpr-like_N_sf"/>
</dbReference>
<evidence type="ECO:0000256" key="6">
    <source>
        <dbReference type="ARBA" id="ARBA00022741"/>
    </source>
</evidence>
<dbReference type="GO" id="GO:0006109">
    <property type="term" value="P:regulation of carbohydrate metabolic process"/>
    <property type="evidence" value="ECO:0007669"/>
    <property type="project" value="InterPro"/>
</dbReference>
<evidence type="ECO:0000259" key="11">
    <source>
        <dbReference type="Pfam" id="PF02603"/>
    </source>
</evidence>
<evidence type="ECO:0000256" key="8">
    <source>
        <dbReference type="ARBA" id="ARBA00022840"/>
    </source>
</evidence>
<organism evidence="13 14">
    <name type="scientific">Candidatus Spyradenecus faecavium</name>
    <dbReference type="NCBI Taxonomy" id="2840947"/>
    <lineage>
        <taxon>Bacteria</taxon>
        <taxon>Pseudomonadati</taxon>
        <taxon>Lentisphaerota</taxon>
        <taxon>Lentisphaeria</taxon>
        <taxon>Lentisphaerales</taxon>
        <taxon>Lentisphaeraceae</taxon>
        <taxon>Lentisphaeraceae incertae sedis</taxon>
        <taxon>Candidatus Spyradenecus</taxon>
    </lineage>
</organism>
<evidence type="ECO:0000256" key="1">
    <source>
        <dbReference type="ARBA" id="ARBA00001120"/>
    </source>
</evidence>
<dbReference type="Gene3D" id="3.40.1390.20">
    <property type="entry name" value="HprK N-terminal domain-like"/>
    <property type="match status" value="1"/>
</dbReference>
<protein>
    <submittedName>
        <fullName evidence="13">HPr(Ser) kinase/phosphatase</fullName>
    </submittedName>
</protein>
<evidence type="ECO:0000259" key="12">
    <source>
        <dbReference type="Pfam" id="PF07475"/>
    </source>
</evidence>
<dbReference type="InterPro" id="IPR003755">
    <property type="entry name" value="HPr(Ser)_kin/Pase"/>
</dbReference>
<comment type="subunit">
    <text evidence="3">Homohexamer.</text>
</comment>
<evidence type="ECO:0000256" key="7">
    <source>
        <dbReference type="ARBA" id="ARBA00022777"/>
    </source>
</evidence>
<feature type="domain" description="HPr kinase/phosphorylase C-terminal" evidence="12">
    <location>
        <begin position="152"/>
        <end position="318"/>
    </location>
</feature>
<dbReference type="CDD" id="cd01918">
    <property type="entry name" value="HprK_C"/>
    <property type="match status" value="1"/>
</dbReference>
<accession>A0A9D1T2L0</accession>
<dbReference type="NCBIfam" id="TIGR00679">
    <property type="entry name" value="hpr-ser"/>
    <property type="match status" value="1"/>
</dbReference>
<name>A0A9D1T2L0_9BACT</name>
<evidence type="ECO:0000256" key="10">
    <source>
        <dbReference type="ARBA" id="ARBA00047657"/>
    </source>
</evidence>
<evidence type="ECO:0000256" key="4">
    <source>
        <dbReference type="ARBA" id="ARBA00022527"/>
    </source>
</evidence>
<keyword evidence="9" id="KW-0511">Multifunctional enzyme</keyword>
<dbReference type="InterPro" id="IPR011104">
    <property type="entry name" value="Hpr_kin/Pase_C"/>
</dbReference>
<sequence length="331" mass="36166">MPTDPRPLTISTVPADSLTVGRFLESAREPLGLRVLAGREGLRRTILEPVLHRPGLALTGFYDYFAWRQMQLFGRSELAYLRTLEADCRHDRWEALLRRDVPCIILCAADKEPLDGDLLAVADRMGIPVLATRQRSFAVFRAGSLILHELTSPRASVHGTLVDVRGVGVLLEGPPGIGKSETALGLVRHGCSLIADDVTRLWVDAHGALWGAAPAHLRGFMEIRGLGLLHIPTLFGISAVRPESRLDLIVSLRRCGPDDDVDRVGSDVKTSEVLGQPVQRLVIPVAAGRDFVNVVETAAATYKMRSSGMDAASVLDEQLVAHYQTVEQNHE</sequence>
<keyword evidence="4" id="KW-0723">Serine/threonine-protein kinase</keyword>
<evidence type="ECO:0000313" key="14">
    <source>
        <dbReference type="Proteomes" id="UP000886845"/>
    </source>
</evidence>
<dbReference type="InterPro" id="IPR027417">
    <property type="entry name" value="P-loop_NTPase"/>
</dbReference>
<dbReference type="GO" id="GO:0004674">
    <property type="term" value="F:protein serine/threonine kinase activity"/>
    <property type="evidence" value="ECO:0007669"/>
    <property type="project" value="UniProtKB-KW"/>
</dbReference>
<keyword evidence="6" id="KW-0547">Nucleotide-binding</keyword>
<dbReference type="AlphaFoldDB" id="A0A9D1T2L0"/>
<keyword evidence="7 13" id="KW-0418">Kinase</keyword>
<evidence type="ECO:0000256" key="2">
    <source>
        <dbReference type="ARBA" id="ARBA00006883"/>
    </source>
</evidence>
<dbReference type="Pfam" id="PF02603">
    <property type="entry name" value="Hpr_kinase_N"/>
    <property type="match status" value="1"/>
</dbReference>
<keyword evidence="8" id="KW-0067">ATP-binding</keyword>
<evidence type="ECO:0000313" key="13">
    <source>
        <dbReference type="EMBL" id="HIV09101.1"/>
    </source>
</evidence>
<dbReference type="PANTHER" id="PTHR30305">
    <property type="entry name" value="PROTEIN YJDM-RELATED"/>
    <property type="match status" value="1"/>
</dbReference>
<reference evidence="13" key="1">
    <citation type="submission" date="2020-10" db="EMBL/GenBank/DDBJ databases">
        <authorList>
            <person name="Gilroy R."/>
        </authorList>
    </citation>
    <scope>NUCLEOTIDE SEQUENCE</scope>
    <source>
        <strain evidence="13">35461</strain>
    </source>
</reference>
<comment type="catalytic activity">
    <reaction evidence="10">
        <text>[HPr protein]-O-phospho-L-serine + phosphate + H(+) = [HPr protein]-L-serine + diphosphate</text>
        <dbReference type="Rhea" id="RHEA:46604"/>
        <dbReference type="Rhea" id="RHEA-COMP:11602"/>
        <dbReference type="Rhea" id="RHEA-COMP:11603"/>
        <dbReference type="ChEBI" id="CHEBI:15378"/>
        <dbReference type="ChEBI" id="CHEBI:29999"/>
        <dbReference type="ChEBI" id="CHEBI:33019"/>
        <dbReference type="ChEBI" id="CHEBI:43474"/>
        <dbReference type="ChEBI" id="CHEBI:83421"/>
    </reaction>
</comment>
<proteinExistence type="inferred from homology"/>
<dbReference type="InterPro" id="IPR011126">
    <property type="entry name" value="Hpr_kin/Pase_Hpr_N"/>
</dbReference>
<evidence type="ECO:0000256" key="3">
    <source>
        <dbReference type="ARBA" id="ARBA00011643"/>
    </source>
</evidence>
<comment type="caution">
    <text evidence="13">The sequence shown here is derived from an EMBL/GenBank/DDBJ whole genome shotgun (WGS) entry which is preliminary data.</text>
</comment>
<dbReference type="PANTHER" id="PTHR30305:SF1">
    <property type="entry name" value="HPR KINASE_PHOSPHORYLASE"/>
    <property type="match status" value="1"/>
</dbReference>
<dbReference type="GO" id="GO:0005524">
    <property type="term" value="F:ATP binding"/>
    <property type="evidence" value="ECO:0007669"/>
    <property type="project" value="UniProtKB-KW"/>
</dbReference>
<dbReference type="EMBL" id="DVOR01000100">
    <property type="protein sequence ID" value="HIV09101.1"/>
    <property type="molecule type" value="Genomic_DNA"/>
</dbReference>
<dbReference type="Gene3D" id="3.40.50.300">
    <property type="entry name" value="P-loop containing nucleotide triphosphate hydrolases"/>
    <property type="match status" value="1"/>
</dbReference>
<dbReference type="GO" id="GO:0000155">
    <property type="term" value="F:phosphorelay sensor kinase activity"/>
    <property type="evidence" value="ECO:0007669"/>
    <property type="project" value="InterPro"/>
</dbReference>
<dbReference type="Proteomes" id="UP000886845">
    <property type="component" value="Unassembled WGS sequence"/>
</dbReference>
<evidence type="ECO:0000256" key="9">
    <source>
        <dbReference type="ARBA" id="ARBA00023268"/>
    </source>
</evidence>
<dbReference type="SUPFAM" id="SSF53795">
    <property type="entry name" value="PEP carboxykinase-like"/>
    <property type="match status" value="1"/>
</dbReference>
<gene>
    <name evidence="13" type="primary">hprK</name>
    <name evidence="13" type="ORF">IAC79_03185</name>
</gene>